<dbReference type="EMBL" id="JBHTBQ010000009">
    <property type="protein sequence ID" value="MFC7419349.1"/>
    <property type="molecule type" value="Genomic_DNA"/>
</dbReference>
<evidence type="ECO:0000313" key="2">
    <source>
        <dbReference type="EMBL" id="MFC7419349.1"/>
    </source>
</evidence>
<dbReference type="Proteomes" id="UP001596473">
    <property type="component" value="Unassembled WGS sequence"/>
</dbReference>
<dbReference type="RefSeq" id="WP_380186773.1">
    <property type="nucleotide sequence ID" value="NZ_JBHTBQ010000009.1"/>
</dbReference>
<comment type="caution">
    <text evidence="2">The sequence shown here is derived from an EMBL/GenBank/DDBJ whole genome shotgun (WGS) entry which is preliminary data.</text>
</comment>
<accession>A0ABW2QW97</accession>
<name>A0ABW2QW97_9NEIS</name>
<reference evidence="3" key="1">
    <citation type="journal article" date="2019" name="Int. J. Syst. Evol. Microbiol.">
        <title>The Global Catalogue of Microorganisms (GCM) 10K type strain sequencing project: providing services to taxonomists for standard genome sequencing and annotation.</title>
        <authorList>
            <consortium name="The Broad Institute Genomics Platform"/>
            <consortium name="The Broad Institute Genome Sequencing Center for Infectious Disease"/>
            <person name="Wu L."/>
            <person name="Ma J."/>
        </authorList>
    </citation>
    <scope>NUCLEOTIDE SEQUENCE [LARGE SCALE GENOMIC DNA]</scope>
    <source>
        <strain evidence="3">CCUG 62945</strain>
    </source>
</reference>
<proteinExistence type="predicted"/>
<sequence length="91" mass="9658">MIGRFLVIGAPILHNGERYEPDDKIEMSMKEAVSLLAFLEPDHTWLPEPEAVIVPPALIETPPPATDSLPADASTAPDAETAAANKKGAKA</sequence>
<keyword evidence="3" id="KW-1185">Reference proteome</keyword>
<evidence type="ECO:0000256" key="1">
    <source>
        <dbReference type="SAM" id="MobiDB-lite"/>
    </source>
</evidence>
<feature type="region of interest" description="Disordered" evidence="1">
    <location>
        <begin position="61"/>
        <end position="91"/>
    </location>
</feature>
<evidence type="ECO:0000313" key="3">
    <source>
        <dbReference type="Proteomes" id="UP001596473"/>
    </source>
</evidence>
<feature type="compositionally biased region" description="Low complexity" evidence="1">
    <location>
        <begin position="70"/>
        <end position="84"/>
    </location>
</feature>
<gene>
    <name evidence="2" type="ORF">ACFQNF_05600</name>
</gene>
<organism evidence="2 3">
    <name type="scientific">Iodobacter arcticus</name>
    <dbReference type="NCBI Taxonomy" id="590593"/>
    <lineage>
        <taxon>Bacteria</taxon>
        <taxon>Pseudomonadati</taxon>
        <taxon>Pseudomonadota</taxon>
        <taxon>Betaproteobacteria</taxon>
        <taxon>Neisseriales</taxon>
        <taxon>Chitinibacteraceae</taxon>
        <taxon>Iodobacter</taxon>
    </lineage>
</organism>
<protein>
    <submittedName>
        <fullName evidence="2">Uncharacterized protein</fullName>
    </submittedName>
</protein>